<dbReference type="EMBL" id="NMUH01001971">
    <property type="protein sequence ID" value="MQL96881.1"/>
    <property type="molecule type" value="Genomic_DNA"/>
</dbReference>
<feature type="domain" description="WRKY" evidence="8">
    <location>
        <begin position="344"/>
        <end position="408"/>
    </location>
</feature>
<dbReference type="FunFam" id="2.20.25.80:FF:000006">
    <property type="entry name" value="WRKY transcription factor"/>
    <property type="match status" value="1"/>
</dbReference>
<keyword evidence="2" id="KW-0677">Repeat</keyword>
<protein>
    <recommendedName>
        <fullName evidence="8">WRKY domain-containing protein</fullName>
    </recommendedName>
</protein>
<evidence type="ECO:0000256" key="2">
    <source>
        <dbReference type="ARBA" id="ARBA00022737"/>
    </source>
</evidence>
<evidence type="ECO:0000256" key="3">
    <source>
        <dbReference type="ARBA" id="ARBA00023015"/>
    </source>
</evidence>
<dbReference type="InterPro" id="IPR036576">
    <property type="entry name" value="WRKY_dom_sf"/>
</dbReference>
<keyword evidence="6" id="KW-0539">Nucleus</keyword>
<feature type="region of interest" description="Disordered" evidence="7">
    <location>
        <begin position="302"/>
        <end position="337"/>
    </location>
</feature>
<dbReference type="OrthoDB" id="764896at2759"/>
<keyword evidence="4" id="KW-0238">DNA-binding</keyword>
<dbReference type="InterPro" id="IPR044810">
    <property type="entry name" value="WRKY_plant"/>
</dbReference>
<gene>
    <name evidence="9" type="ORF">Taro_029560</name>
</gene>
<feature type="region of interest" description="Disordered" evidence="7">
    <location>
        <begin position="62"/>
        <end position="186"/>
    </location>
</feature>
<proteinExistence type="predicted"/>
<feature type="domain" description="WRKY" evidence="8">
    <location>
        <begin position="521"/>
        <end position="557"/>
    </location>
</feature>
<feature type="compositionally biased region" description="Polar residues" evidence="7">
    <location>
        <begin position="311"/>
        <end position="322"/>
    </location>
</feature>
<feature type="compositionally biased region" description="Pro residues" evidence="7">
    <location>
        <begin position="79"/>
        <end position="91"/>
    </location>
</feature>
<feature type="compositionally biased region" description="Basic and acidic residues" evidence="7">
    <location>
        <begin position="328"/>
        <end position="337"/>
    </location>
</feature>
<dbReference type="GO" id="GO:0005634">
    <property type="term" value="C:nucleus"/>
    <property type="evidence" value="ECO:0007669"/>
    <property type="project" value="UniProtKB-SubCell"/>
</dbReference>
<sequence length="719" mass="78656">MVHCANGKHLQFYWSSALIRAHRNLPLIRRGDKPTTNCESYRYFGPEQTVARVVYGTLTPSTHLVNPSQKLGDGEMLTPPTPPSHPPPPPGPRHRNPPPHNHRHLLSALEASPMAEAPSSRAPEQRAGRRDEGGRPPTSPPPPPSPPTARTEESPPPSAATKAAKSSSPDPTVSSSSAPSAGAAGENCAPRTLAITVPVVTNSDLGPDGAGGSGECRRSFSQLLAGAMASPLGSSIAMPIVAVPVDAVRVPVVAVPCFLAPAALLDSSGFTGQFAMTHQAVLATVTAQAQIQLQSGYAPSPTIPTIAPVPTEQSPPSASEDNVPSPKAEQRPSFDQKLRPVPVVLKTTLGDKFNWRKYGQKQVKSSESSRSYYRCTQANCSAKKKVECCQDGRVIEVIYKGGHNHDPPQKVKCSKERRRQSIAPSGDNEILALEGGEANESIPSQSKVEQDSGSDTPEQQLHCSSDCEADASIKTEEDLDEEPDLKRRLTERPLASPSPRFKSVKEPKVVVQKACDGGPSSDGYRWRKYGQKLVKGNPNPRLYASSLWSFEFLTFQGISIFCWKTGFRHSGVEYHISAPMSEFRADAHVVPGVMERLNQLFLRIDQMERQVEEWFTESERIVQGMANRLVVLERSPAPPLVPVHPPGPRDPPRADHVVDQLEDDHGYDSFGEVEGVYRPAARTHGRFDRQLEHEWDGDRRHRRYPLSRGERIDRDDRAD</sequence>
<dbReference type="InterPro" id="IPR003657">
    <property type="entry name" value="WRKY_dom"/>
</dbReference>
<dbReference type="GO" id="GO:0043565">
    <property type="term" value="F:sequence-specific DNA binding"/>
    <property type="evidence" value="ECO:0007669"/>
    <property type="project" value="InterPro"/>
</dbReference>
<keyword evidence="10" id="KW-1185">Reference proteome</keyword>
<evidence type="ECO:0000313" key="10">
    <source>
        <dbReference type="Proteomes" id="UP000652761"/>
    </source>
</evidence>
<keyword evidence="5" id="KW-0804">Transcription</keyword>
<evidence type="ECO:0000256" key="5">
    <source>
        <dbReference type="ARBA" id="ARBA00023163"/>
    </source>
</evidence>
<name>A0A843VJ92_COLES</name>
<dbReference type="SUPFAM" id="SSF118290">
    <property type="entry name" value="WRKY DNA-binding domain"/>
    <property type="match status" value="2"/>
</dbReference>
<comment type="subcellular location">
    <subcellularLocation>
        <location evidence="1">Nucleus</location>
    </subcellularLocation>
</comment>
<dbReference type="SMART" id="SM00774">
    <property type="entry name" value="WRKY"/>
    <property type="match status" value="2"/>
</dbReference>
<dbReference type="Gene3D" id="2.20.25.80">
    <property type="entry name" value="WRKY domain"/>
    <property type="match status" value="2"/>
</dbReference>
<accession>A0A843VJ92</accession>
<feature type="region of interest" description="Disordered" evidence="7">
    <location>
        <begin position="400"/>
        <end position="461"/>
    </location>
</feature>
<evidence type="ECO:0000256" key="7">
    <source>
        <dbReference type="SAM" id="MobiDB-lite"/>
    </source>
</evidence>
<feature type="compositionally biased region" description="Polar residues" evidence="7">
    <location>
        <begin position="441"/>
        <end position="461"/>
    </location>
</feature>
<dbReference type="Proteomes" id="UP000652761">
    <property type="component" value="Unassembled WGS sequence"/>
</dbReference>
<feature type="compositionally biased region" description="Basic and acidic residues" evidence="7">
    <location>
        <begin position="123"/>
        <end position="134"/>
    </location>
</feature>
<organism evidence="9 10">
    <name type="scientific">Colocasia esculenta</name>
    <name type="common">Wild taro</name>
    <name type="synonym">Arum esculentum</name>
    <dbReference type="NCBI Taxonomy" id="4460"/>
    <lineage>
        <taxon>Eukaryota</taxon>
        <taxon>Viridiplantae</taxon>
        <taxon>Streptophyta</taxon>
        <taxon>Embryophyta</taxon>
        <taxon>Tracheophyta</taxon>
        <taxon>Spermatophyta</taxon>
        <taxon>Magnoliopsida</taxon>
        <taxon>Liliopsida</taxon>
        <taxon>Araceae</taxon>
        <taxon>Aroideae</taxon>
        <taxon>Colocasieae</taxon>
        <taxon>Colocasia</taxon>
    </lineage>
</organism>
<feature type="region of interest" description="Disordered" evidence="7">
    <location>
        <begin position="699"/>
        <end position="719"/>
    </location>
</feature>
<evidence type="ECO:0000256" key="1">
    <source>
        <dbReference type="ARBA" id="ARBA00004123"/>
    </source>
</evidence>
<keyword evidence="3" id="KW-0805">Transcription regulation</keyword>
<feature type="compositionally biased region" description="Basic residues" evidence="7">
    <location>
        <begin position="92"/>
        <end position="105"/>
    </location>
</feature>
<evidence type="ECO:0000256" key="4">
    <source>
        <dbReference type="ARBA" id="ARBA00023125"/>
    </source>
</evidence>
<reference evidence="9" key="1">
    <citation type="submission" date="2017-07" db="EMBL/GenBank/DDBJ databases">
        <title>Taro Niue Genome Assembly and Annotation.</title>
        <authorList>
            <person name="Atibalentja N."/>
            <person name="Keating K."/>
            <person name="Fields C.J."/>
        </authorList>
    </citation>
    <scope>NUCLEOTIDE SEQUENCE</scope>
    <source>
        <strain evidence="9">Niue_2</strain>
        <tissue evidence="9">Leaf</tissue>
    </source>
</reference>
<evidence type="ECO:0000259" key="8">
    <source>
        <dbReference type="PROSITE" id="PS50811"/>
    </source>
</evidence>
<dbReference type="PANTHER" id="PTHR31221:SF193">
    <property type="entry name" value="WRKY TRANSCRIPTION FACTOR PROTEIN 1-RELATED"/>
    <property type="match status" value="1"/>
</dbReference>
<feature type="region of interest" description="Disordered" evidence="7">
    <location>
        <begin position="473"/>
        <end position="505"/>
    </location>
</feature>
<dbReference type="GO" id="GO:0003700">
    <property type="term" value="F:DNA-binding transcription factor activity"/>
    <property type="evidence" value="ECO:0007669"/>
    <property type="project" value="InterPro"/>
</dbReference>
<feature type="compositionally biased region" description="Basic and acidic residues" evidence="7">
    <location>
        <begin position="708"/>
        <end position="719"/>
    </location>
</feature>
<dbReference type="PANTHER" id="PTHR31221">
    <property type="entry name" value="WRKY TRANSCRIPTION FACTOR PROTEIN 1-RELATED"/>
    <property type="match status" value="1"/>
</dbReference>
<feature type="compositionally biased region" description="Low complexity" evidence="7">
    <location>
        <begin position="159"/>
        <end position="184"/>
    </location>
</feature>
<dbReference type="PROSITE" id="PS50811">
    <property type="entry name" value="WRKY"/>
    <property type="match status" value="2"/>
</dbReference>
<feature type="compositionally biased region" description="Pro residues" evidence="7">
    <location>
        <begin position="137"/>
        <end position="147"/>
    </location>
</feature>
<dbReference type="AlphaFoldDB" id="A0A843VJ92"/>
<evidence type="ECO:0000256" key="6">
    <source>
        <dbReference type="ARBA" id="ARBA00023242"/>
    </source>
</evidence>
<evidence type="ECO:0000313" key="9">
    <source>
        <dbReference type="EMBL" id="MQL96881.1"/>
    </source>
</evidence>
<comment type="caution">
    <text evidence="9">The sequence shown here is derived from an EMBL/GenBank/DDBJ whole genome shotgun (WGS) entry which is preliminary data.</text>
</comment>
<dbReference type="Pfam" id="PF03106">
    <property type="entry name" value="WRKY"/>
    <property type="match status" value="2"/>
</dbReference>